<dbReference type="PATRIC" id="fig|36861.3.peg.455"/>
<evidence type="ECO:0000313" key="7">
    <source>
        <dbReference type="Proteomes" id="UP000064243"/>
    </source>
</evidence>
<evidence type="ECO:0000313" key="6">
    <source>
        <dbReference type="EMBL" id="KVW97173.1"/>
    </source>
</evidence>
<gene>
    <name evidence="6" type="ORF">ABW22_04970</name>
</gene>
<dbReference type="Pfam" id="PF06835">
    <property type="entry name" value="LptC"/>
    <property type="match status" value="1"/>
</dbReference>
<evidence type="ECO:0000256" key="5">
    <source>
        <dbReference type="ARBA" id="ARBA00023136"/>
    </source>
</evidence>
<accession>A0A119CWU5</accession>
<protein>
    <recommendedName>
        <fullName evidence="8">LPS export ABC transporter periplasmic protein LptC</fullName>
    </recommendedName>
</protein>
<proteinExistence type="predicted"/>
<dbReference type="AlphaFoldDB" id="A0A119CWU5"/>
<keyword evidence="7" id="KW-1185">Reference proteome</keyword>
<dbReference type="InterPro" id="IPR010664">
    <property type="entry name" value="LipoPS_assembly_LptC-rel"/>
</dbReference>
<dbReference type="GO" id="GO:0017089">
    <property type="term" value="F:glycolipid transfer activity"/>
    <property type="evidence" value="ECO:0007669"/>
    <property type="project" value="TreeGrafter"/>
</dbReference>
<dbReference type="InterPro" id="IPR026265">
    <property type="entry name" value="LptC"/>
</dbReference>
<keyword evidence="1" id="KW-1003">Cell membrane</keyword>
<comment type="caution">
    <text evidence="6">The sequence shown here is derived from an EMBL/GenBank/DDBJ whole genome shotgun (WGS) entry which is preliminary data.</text>
</comment>
<keyword evidence="4" id="KW-1133">Transmembrane helix</keyword>
<dbReference type="NCBIfam" id="TIGR04409">
    <property type="entry name" value="LptC_YrbK"/>
    <property type="match status" value="1"/>
</dbReference>
<dbReference type="OrthoDB" id="8589410at2"/>
<dbReference type="EMBL" id="LDUG01000017">
    <property type="protein sequence ID" value="KVW97173.1"/>
    <property type="molecule type" value="Genomic_DNA"/>
</dbReference>
<dbReference type="GO" id="GO:0015221">
    <property type="term" value="F:lipopolysaccharide transmembrane transporter activity"/>
    <property type="evidence" value="ECO:0007669"/>
    <property type="project" value="InterPro"/>
</dbReference>
<dbReference type="Proteomes" id="UP000064243">
    <property type="component" value="Unassembled WGS sequence"/>
</dbReference>
<dbReference type="GO" id="GO:0030288">
    <property type="term" value="C:outer membrane-bounded periplasmic space"/>
    <property type="evidence" value="ECO:0007669"/>
    <property type="project" value="TreeGrafter"/>
</dbReference>
<evidence type="ECO:0008006" key="8">
    <source>
        <dbReference type="Google" id="ProtNLM"/>
    </source>
</evidence>
<organism evidence="6 7">
    <name type="scientific">Thiobacillus denitrificans</name>
    <dbReference type="NCBI Taxonomy" id="36861"/>
    <lineage>
        <taxon>Bacteria</taxon>
        <taxon>Pseudomonadati</taxon>
        <taxon>Pseudomonadota</taxon>
        <taxon>Betaproteobacteria</taxon>
        <taxon>Nitrosomonadales</taxon>
        <taxon>Thiobacillaceae</taxon>
        <taxon>Thiobacillus</taxon>
    </lineage>
</organism>
<evidence type="ECO:0000256" key="2">
    <source>
        <dbReference type="ARBA" id="ARBA00022519"/>
    </source>
</evidence>
<dbReference type="PANTHER" id="PTHR37481">
    <property type="entry name" value="LIPOPOLYSACCHARIDE EXPORT SYSTEM PROTEIN LPTC"/>
    <property type="match status" value="1"/>
</dbReference>
<dbReference type="PANTHER" id="PTHR37481:SF1">
    <property type="entry name" value="LIPOPOLYSACCHARIDE EXPORT SYSTEM PROTEIN LPTC"/>
    <property type="match status" value="1"/>
</dbReference>
<dbReference type="STRING" id="1123392.GCA_000376425_01638"/>
<keyword evidence="3" id="KW-0812">Transmembrane</keyword>
<dbReference type="InterPro" id="IPR052363">
    <property type="entry name" value="LPS_export_LptC"/>
</dbReference>
<keyword evidence="2" id="KW-0997">Cell inner membrane</keyword>
<dbReference type="Gene3D" id="2.60.450.10">
    <property type="entry name" value="Lipopolysaccharide (LPS) transport protein A like domain"/>
    <property type="match status" value="1"/>
</dbReference>
<dbReference type="RefSeq" id="WP_059752618.1">
    <property type="nucleotide sequence ID" value="NZ_LDUG01000017.1"/>
</dbReference>
<dbReference type="GO" id="GO:0005886">
    <property type="term" value="C:plasma membrane"/>
    <property type="evidence" value="ECO:0007669"/>
    <property type="project" value="InterPro"/>
</dbReference>
<evidence type="ECO:0000256" key="1">
    <source>
        <dbReference type="ARBA" id="ARBA00022475"/>
    </source>
</evidence>
<name>A0A119CWU5_THIDE</name>
<keyword evidence="5" id="KW-0472">Membrane</keyword>
<reference evidence="6 7" key="1">
    <citation type="journal article" date="2015" name="Appl. Environ. Microbiol.">
        <title>Aerobic and Anaerobic Thiosulfate Oxidation by a Cold-Adapted, Subglacial Chemoautotroph.</title>
        <authorList>
            <person name="Harrold Z.R."/>
            <person name="Skidmore M.L."/>
            <person name="Hamilton T.L."/>
            <person name="Desch L."/>
            <person name="Amada K."/>
            <person name="van Gelder W."/>
            <person name="Glover K."/>
            <person name="Roden E.E."/>
            <person name="Boyd E.S."/>
        </authorList>
    </citation>
    <scope>NUCLEOTIDE SEQUENCE [LARGE SCALE GENOMIC DNA]</scope>
    <source>
        <strain evidence="6 7">RG</strain>
    </source>
</reference>
<sequence length="193" mass="21116">MITRGSLWLPLVILLLLAALSFWIERAAQLTEISSEASQTDPEGIMENFDALRTDPAGKPHYRLSGKKLKHYSGSKRTELESPHFVQLDVEAGEVSAVAKQATVSPDGQEVELRGDVVVERAARPGQSAMTLRTAQLLVFPERDLLRAPGAVEILDASLAVRAGAMEYDAGQRLIKLTGRVHARYISRQNQGS</sequence>
<evidence type="ECO:0000256" key="3">
    <source>
        <dbReference type="ARBA" id="ARBA00022692"/>
    </source>
</evidence>
<evidence type="ECO:0000256" key="4">
    <source>
        <dbReference type="ARBA" id="ARBA00022989"/>
    </source>
</evidence>